<evidence type="ECO:0008006" key="4">
    <source>
        <dbReference type="Google" id="ProtNLM"/>
    </source>
</evidence>
<dbReference type="InterPro" id="IPR011604">
    <property type="entry name" value="PDDEXK-like_dom_sf"/>
</dbReference>
<dbReference type="EMBL" id="ON087563">
    <property type="protein sequence ID" value="UPU16040.1"/>
    <property type="molecule type" value="Genomic_DNA"/>
</dbReference>
<evidence type="ECO:0000313" key="3">
    <source>
        <dbReference type="Proteomes" id="UP000830955"/>
    </source>
</evidence>
<feature type="region of interest" description="Disordered" evidence="1">
    <location>
        <begin position="422"/>
        <end position="451"/>
    </location>
</feature>
<sequence length="451" mass="49389">MKLKTKNISGSNQEHALLSPSAAKKWLGCPAALACEFGIPNESGPAAVLGTAMHTISEIHLNRYIDGTARALEADEGCYVMDNGKGGIVAKAKAPKDGVLITKDMIDQCRKYTDYCKPIIDAADYVKLEMRAELTQILHPGYIAGDEDGNPVESVQTFGTADLVAVMPRADDEHMLIIGDLKTGRHRVEAKENKQLMLYALGVMRRLRRKYDITLVRLVIFQPYAGGESEWDISPEALDQFGKFAAARAVMALDAFYKGKKNLKIADFNPSADACQWCRFAEKCTARAKSAVQIGSGQSASYSDLSDTGSAEMTPAEMTPAELKAAYDKLPELRQHIATIEKAVYSALHKGVKVPGLKLVEGKPGNRSWGENTDDVQLIAALVQDGIDRREARSMVYERVLLSPAKMEKAVPKTTWEIMSQLTVRKPGPPSVAPEDDKREEWKAASDEDLA</sequence>
<keyword evidence="3" id="KW-1185">Reference proteome</keyword>
<dbReference type="Gene3D" id="3.90.320.10">
    <property type="match status" value="1"/>
</dbReference>
<dbReference type="InterPro" id="IPR021229">
    <property type="entry name" value="DUF2800"/>
</dbReference>
<dbReference type="Pfam" id="PF10926">
    <property type="entry name" value="DUF2800"/>
    <property type="match status" value="1"/>
</dbReference>
<reference evidence="2 3" key="1">
    <citation type="submission" date="2022-03" db="EMBL/GenBank/DDBJ databases">
        <authorList>
            <person name="Friedrich I."/>
            <person name="Schneider D."/>
            <person name="Poehlein A."/>
            <person name="Hertel R."/>
            <person name="Daniel R."/>
        </authorList>
    </citation>
    <scope>NUCLEOTIDE SEQUENCE [LARGE SCALE GENOMIC DNA]</scope>
</reference>
<evidence type="ECO:0000256" key="1">
    <source>
        <dbReference type="SAM" id="MobiDB-lite"/>
    </source>
</evidence>
<accession>A0AAE9HI76</accession>
<organism evidence="2 3">
    <name type="scientific">Serratia phage vB_SmaM-Otaku</name>
    <dbReference type="NCBI Taxonomy" id="2932867"/>
    <lineage>
        <taxon>Viruses</taxon>
        <taxon>Duplodnaviria</taxon>
        <taxon>Heunggongvirae</taxon>
        <taxon>Uroviricota</taxon>
        <taxon>Caudoviricetes</taxon>
        <taxon>Sarkviridae</taxon>
        <taxon>Otakuvirus</taxon>
        <taxon>Otakuvirus otaku</taxon>
    </lineage>
</organism>
<proteinExistence type="predicted"/>
<protein>
    <recommendedName>
        <fullName evidence="4">PD-(D/E)XK nuclease superfamily protein</fullName>
    </recommendedName>
</protein>
<dbReference type="Proteomes" id="UP000830955">
    <property type="component" value="Segment"/>
</dbReference>
<gene>
    <name evidence="2" type="ORF">OTAKU_00510</name>
</gene>
<feature type="compositionally biased region" description="Basic and acidic residues" evidence="1">
    <location>
        <begin position="435"/>
        <end position="451"/>
    </location>
</feature>
<evidence type="ECO:0000313" key="2">
    <source>
        <dbReference type="EMBL" id="UPU16040.1"/>
    </source>
</evidence>
<name>A0AAE9HI76_9CAUD</name>